<comment type="caution">
    <text evidence="2">The sequence shown here is derived from an EMBL/GenBank/DDBJ whole genome shotgun (WGS) entry which is preliminary data.</text>
</comment>
<dbReference type="EMBL" id="JACSPT010000002">
    <property type="protein sequence ID" value="MBD8008244.1"/>
    <property type="molecule type" value="Genomic_DNA"/>
</dbReference>
<evidence type="ECO:0000313" key="3">
    <source>
        <dbReference type="Proteomes" id="UP000621930"/>
    </source>
</evidence>
<dbReference type="GO" id="GO:0004497">
    <property type="term" value="F:monooxygenase activity"/>
    <property type="evidence" value="ECO:0007669"/>
    <property type="project" value="UniProtKB-KW"/>
</dbReference>
<dbReference type="Proteomes" id="UP000621930">
    <property type="component" value="Unassembled WGS sequence"/>
</dbReference>
<evidence type="ECO:0000259" key="1">
    <source>
        <dbReference type="Pfam" id="PF03992"/>
    </source>
</evidence>
<dbReference type="RefSeq" id="WP_081406337.1">
    <property type="nucleotide sequence ID" value="NZ_JACSPT010000002.1"/>
</dbReference>
<dbReference type="InterPro" id="IPR011008">
    <property type="entry name" value="Dimeric_a/b-barrel"/>
</dbReference>
<proteinExistence type="predicted"/>
<keyword evidence="3" id="KW-1185">Reference proteome</keyword>
<name>A0ABR8VTY7_9GAMM</name>
<accession>A0ABR8VTY7</accession>
<protein>
    <submittedName>
        <fullName evidence="2">Antibiotic biosynthesis monooxygenase</fullName>
    </submittedName>
</protein>
<reference evidence="2 3" key="1">
    <citation type="submission" date="2020-08" db="EMBL/GenBank/DDBJ databases">
        <title>A Genomic Blueprint of the Chicken Gut Microbiome.</title>
        <authorList>
            <person name="Gilroy R."/>
            <person name="Ravi A."/>
            <person name="Getino M."/>
            <person name="Pursley I."/>
            <person name="Horton D.L."/>
            <person name="Alikhan N.-F."/>
            <person name="Baker D."/>
            <person name="Gharbi K."/>
            <person name="Hall N."/>
            <person name="Watson M."/>
            <person name="Adriaenssens E.M."/>
            <person name="Foster-Nyarko E."/>
            <person name="Jarju S."/>
            <person name="Secka A."/>
            <person name="Antonio M."/>
            <person name="Oren A."/>
            <person name="Chaudhuri R."/>
            <person name="La Ragione R.M."/>
            <person name="Hildebrand F."/>
            <person name="Pallen M.J."/>
        </authorList>
    </citation>
    <scope>NUCLEOTIDE SEQUENCE [LARGE SCALE GENOMIC DNA]</scope>
    <source>
        <strain evidence="2 3">Sa1BUA6</strain>
    </source>
</reference>
<feature type="domain" description="ABM" evidence="1">
    <location>
        <begin position="13"/>
        <end position="74"/>
    </location>
</feature>
<dbReference type="Gene3D" id="3.30.70.100">
    <property type="match status" value="1"/>
</dbReference>
<dbReference type="Pfam" id="PF03992">
    <property type="entry name" value="ABM"/>
    <property type="match status" value="1"/>
</dbReference>
<gene>
    <name evidence="2" type="ORF">H9629_02635</name>
</gene>
<keyword evidence="2" id="KW-0503">Monooxygenase</keyword>
<organism evidence="2 3">
    <name type="scientific">Acinetobacter pecorum</name>
    <dbReference type="NCBI Taxonomy" id="2762215"/>
    <lineage>
        <taxon>Bacteria</taxon>
        <taxon>Pseudomonadati</taxon>
        <taxon>Pseudomonadota</taxon>
        <taxon>Gammaproteobacteria</taxon>
        <taxon>Moraxellales</taxon>
        <taxon>Moraxellaceae</taxon>
        <taxon>Acinetobacter</taxon>
    </lineage>
</organism>
<sequence length="93" mass="11006">MFKNKHDWRIKIFIAVYCFKIKPATDEAFVQAWKTRTEGIHLVLGSLGYRLHKNKKTGDYMGYAQWPSKTQWENAGFNYLNSQEYLSIRNQGK</sequence>
<dbReference type="SUPFAM" id="SSF54909">
    <property type="entry name" value="Dimeric alpha+beta barrel"/>
    <property type="match status" value="1"/>
</dbReference>
<dbReference type="InterPro" id="IPR007138">
    <property type="entry name" value="ABM_dom"/>
</dbReference>
<keyword evidence="2" id="KW-0560">Oxidoreductase</keyword>
<evidence type="ECO:0000313" key="2">
    <source>
        <dbReference type="EMBL" id="MBD8008244.1"/>
    </source>
</evidence>